<dbReference type="PANTHER" id="PTHR45848:SF4">
    <property type="entry name" value="DUAL SPECIFICITY PROTEIN PHOSPHATASE 12"/>
    <property type="match status" value="1"/>
</dbReference>
<dbReference type="InterPro" id="IPR020422">
    <property type="entry name" value="TYR_PHOSPHATASE_DUAL_dom"/>
</dbReference>
<dbReference type="CDD" id="cd14498">
    <property type="entry name" value="DSP"/>
    <property type="match status" value="2"/>
</dbReference>
<evidence type="ECO:0000259" key="5">
    <source>
        <dbReference type="PROSITE" id="PS50054"/>
    </source>
</evidence>
<dbReference type="InterPro" id="IPR016130">
    <property type="entry name" value="Tyr_Pase_AS"/>
</dbReference>
<sequence length="394" mass="43490">MTVTTASSSTSTPSITEILKNKLYLGNLSAALSVEEKQRLSISHIVSVCPNYQSTGPTHLNISIEDTEYDDLLINLPQVCAFIQDALDHGGRVLVHCVMGISRSSAAVAAFLMKTKNMSLSAAIFQLKKARPQVHLNYGFIKQLDVFAKCEFQPSVSHPVYISWKRRHIQDATRYLNYMADTVSIIPDKLLLTSEFPTDCTQSQSLLLDLGITHVLSISPAKTPSRVPPVVHHHITVSDSEEDLLMALPGICAYIHKAMNGRGLVLVQSMTESRACLAACAYLMSYERYSAEKARRSIQEILPLFNSTRTFIRTLDLFQACGCQPTLNNPALVVARDGLRRRQELADIPKSSSELQKTASSIIHDTGLDMKAFGEALTSISKSTSTSFIRIQRS</sequence>
<dbReference type="SUPFAM" id="SSF52799">
    <property type="entry name" value="(Phosphotyrosine protein) phosphatases II"/>
    <property type="match status" value="2"/>
</dbReference>
<evidence type="ECO:0000259" key="6">
    <source>
        <dbReference type="PROSITE" id="PS50056"/>
    </source>
</evidence>
<reference evidence="8" key="1">
    <citation type="submission" date="2014-04" db="EMBL/GenBank/DDBJ databases">
        <title>Evolutionary Origins and Diversification of the Mycorrhizal Mutualists.</title>
        <authorList>
            <consortium name="DOE Joint Genome Institute"/>
            <consortium name="Mycorrhizal Genomics Consortium"/>
            <person name="Kohler A."/>
            <person name="Kuo A."/>
            <person name="Nagy L.G."/>
            <person name="Floudas D."/>
            <person name="Copeland A."/>
            <person name="Barry K.W."/>
            <person name="Cichocki N."/>
            <person name="Veneault-Fourrey C."/>
            <person name="LaButti K."/>
            <person name="Lindquist E.A."/>
            <person name="Lipzen A."/>
            <person name="Lundell T."/>
            <person name="Morin E."/>
            <person name="Murat C."/>
            <person name="Riley R."/>
            <person name="Ohm R."/>
            <person name="Sun H."/>
            <person name="Tunlid A."/>
            <person name="Henrissat B."/>
            <person name="Grigoriev I.V."/>
            <person name="Hibbett D.S."/>
            <person name="Martin F."/>
        </authorList>
    </citation>
    <scope>NUCLEOTIDE SEQUENCE [LARGE SCALE GENOMIC DNA]</scope>
    <source>
        <strain evidence="8">FD-334 SS-4</strain>
    </source>
</reference>
<dbReference type="EMBL" id="KN817599">
    <property type="protein sequence ID" value="KJA17715.1"/>
    <property type="molecule type" value="Genomic_DNA"/>
</dbReference>
<dbReference type="PROSITE" id="PS50056">
    <property type="entry name" value="TYR_PHOSPHATASE_2"/>
    <property type="match status" value="1"/>
</dbReference>
<gene>
    <name evidence="7" type="ORF">HYPSUDRAFT_1004786</name>
</gene>
<feature type="domain" description="Tyrosine-protein phosphatase" evidence="5">
    <location>
        <begin position="12"/>
        <end position="153"/>
    </location>
</feature>
<dbReference type="Proteomes" id="UP000054270">
    <property type="component" value="Unassembled WGS sequence"/>
</dbReference>
<dbReference type="GO" id="GO:0004725">
    <property type="term" value="F:protein tyrosine phosphatase activity"/>
    <property type="evidence" value="ECO:0007669"/>
    <property type="project" value="UniProtKB-EC"/>
</dbReference>
<dbReference type="InterPro" id="IPR029021">
    <property type="entry name" value="Prot-tyrosine_phosphatase-like"/>
</dbReference>
<name>A0A0D2PBS4_HYPSF</name>
<accession>A0A0D2PBS4</accession>
<dbReference type="STRING" id="945553.A0A0D2PBS4"/>
<dbReference type="AlphaFoldDB" id="A0A0D2PBS4"/>
<protein>
    <recommendedName>
        <fullName evidence="2">protein-tyrosine-phosphatase</fullName>
        <ecNumber evidence="2">3.1.3.48</ecNumber>
    </recommendedName>
</protein>
<dbReference type="Gene3D" id="3.90.190.10">
    <property type="entry name" value="Protein tyrosine phosphatase superfamily"/>
    <property type="match status" value="2"/>
</dbReference>
<dbReference type="PROSITE" id="PS00383">
    <property type="entry name" value="TYR_PHOSPHATASE_1"/>
    <property type="match status" value="1"/>
</dbReference>
<evidence type="ECO:0000256" key="3">
    <source>
        <dbReference type="ARBA" id="ARBA00022801"/>
    </source>
</evidence>
<comment type="similarity">
    <text evidence="1">Belongs to the protein-tyrosine phosphatase family. Non-receptor class dual specificity subfamily.</text>
</comment>
<keyword evidence="8" id="KW-1185">Reference proteome</keyword>
<dbReference type="InterPro" id="IPR000340">
    <property type="entry name" value="Dual-sp_phosphatase_cat-dom"/>
</dbReference>
<dbReference type="EC" id="3.1.3.48" evidence="2"/>
<dbReference type="SMART" id="SM00195">
    <property type="entry name" value="DSPc"/>
    <property type="match status" value="2"/>
</dbReference>
<organism evidence="7 8">
    <name type="scientific">Hypholoma sublateritium (strain FD-334 SS-4)</name>
    <dbReference type="NCBI Taxonomy" id="945553"/>
    <lineage>
        <taxon>Eukaryota</taxon>
        <taxon>Fungi</taxon>
        <taxon>Dikarya</taxon>
        <taxon>Basidiomycota</taxon>
        <taxon>Agaricomycotina</taxon>
        <taxon>Agaricomycetes</taxon>
        <taxon>Agaricomycetidae</taxon>
        <taxon>Agaricales</taxon>
        <taxon>Agaricineae</taxon>
        <taxon>Strophariaceae</taxon>
        <taxon>Hypholoma</taxon>
    </lineage>
</organism>
<evidence type="ECO:0000256" key="4">
    <source>
        <dbReference type="ARBA" id="ARBA00022912"/>
    </source>
</evidence>
<dbReference type="InterPro" id="IPR000387">
    <property type="entry name" value="Tyr_Pase_dom"/>
</dbReference>
<dbReference type="PANTHER" id="PTHR45848">
    <property type="entry name" value="DUAL SPECIFICITY PROTEIN PHOSPHATASE 12 FAMILY MEMBER"/>
    <property type="match status" value="1"/>
</dbReference>
<evidence type="ECO:0000313" key="8">
    <source>
        <dbReference type="Proteomes" id="UP000054270"/>
    </source>
</evidence>
<dbReference type="OMA" id="IMESRAC"/>
<dbReference type="PROSITE" id="PS50054">
    <property type="entry name" value="TYR_PHOSPHATASE_DUAL"/>
    <property type="match status" value="1"/>
</dbReference>
<dbReference type="GO" id="GO:0008138">
    <property type="term" value="F:protein tyrosine/serine/threonine phosphatase activity"/>
    <property type="evidence" value="ECO:0007669"/>
    <property type="project" value="TreeGrafter"/>
</dbReference>
<keyword evidence="4" id="KW-0904">Protein phosphatase</keyword>
<proteinExistence type="inferred from homology"/>
<keyword evidence="3" id="KW-0378">Hydrolase</keyword>
<evidence type="ECO:0000313" key="7">
    <source>
        <dbReference type="EMBL" id="KJA17715.1"/>
    </source>
</evidence>
<dbReference type="Pfam" id="PF00782">
    <property type="entry name" value="DSPc"/>
    <property type="match status" value="1"/>
</dbReference>
<dbReference type="OrthoDB" id="10252009at2759"/>
<evidence type="ECO:0000256" key="1">
    <source>
        <dbReference type="ARBA" id="ARBA00008601"/>
    </source>
</evidence>
<evidence type="ECO:0000256" key="2">
    <source>
        <dbReference type="ARBA" id="ARBA00013064"/>
    </source>
</evidence>
<feature type="domain" description="Tyrosine specific protein phosphatases" evidence="6">
    <location>
        <begin position="74"/>
        <end position="132"/>
    </location>
</feature>